<dbReference type="EMBL" id="DS470789">
    <property type="protein sequence ID" value="EDO29247.1"/>
    <property type="molecule type" value="Genomic_DNA"/>
</dbReference>
<proteinExistence type="predicted"/>
<dbReference type="InParanoid" id="A7T466"/>
<gene>
    <name evidence="1" type="ORF">NEMVEDRAFT_v1g222076</name>
</gene>
<dbReference type="AlphaFoldDB" id="A7T466"/>
<protein>
    <recommendedName>
        <fullName evidence="3">ACT domain-containing protein</fullName>
    </recommendedName>
</protein>
<keyword evidence="2" id="KW-1185">Reference proteome</keyword>
<sequence length="239" mass="26181">MRIHVTFIDRVGITQEVLALLGGRNLNLDAVEMVPPNVYIDAPTLSPAVLDELREALFKDEPMKAQLEELISKISSGCMLAEEVARIADEAAQAYADPQAFLAANPDINFDDSFPIPLGEWVVVGSLPETVLFQADSYDALFEQIVESFGPEVSFVLKAKQLVKVEPLKALNRIQVQLASLSPETKGYVLVDFSEPLDDELQAVLVYSTDLPRVMELAVEVGIYAAPAYEALKAAQSEE</sequence>
<evidence type="ECO:0000313" key="1">
    <source>
        <dbReference type="EMBL" id="EDO29247.1"/>
    </source>
</evidence>
<evidence type="ECO:0000313" key="2">
    <source>
        <dbReference type="Proteomes" id="UP000001593"/>
    </source>
</evidence>
<dbReference type="HOGENOM" id="CLU_101528_0_0_1"/>
<name>A7T466_NEMVE</name>
<reference evidence="1 2" key="1">
    <citation type="journal article" date="2007" name="Science">
        <title>Sea anemone genome reveals ancestral eumetazoan gene repertoire and genomic organization.</title>
        <authorList>
            <person name="Putnam N.H."/>
            <person name="Srivastava M."/>
            <person name="Hellsten U."/>
            <person name="Dirks B."/>
            <person name="Chapman J."/>
            <person name="Salamov A."/>
            <person name="Terry A."/>
            <person name="Shapiro H."/>
            <person name="Lindquist E."/>
            <person name="Kapitonov V.V."/>
            <person name="Jurka J."/>
            <person name="Genikhovich G."/>
            <person name="Grigoriev I.V."/>
            <person name="Lucas S.M."/>
            <person name="Steele R.E."/>
            <person name="Finnerty J.R."/>
            <person name="Technau U."/>
            <person name="Martindale M.Q."/>
            <person name="Rokhsar D.S."/>
        </authorList>
    </citation>
    <scope>NUCLEOTIDE SEQUENCE [LARGE SCALE GENOMIC DNA]</scope>
    <source>
        <strain evidence="2">CH2 X CH6</strain>
    </source>
</reference>
<accession>A7T466</accession>
<organism evidence="1 2">
    <name type="scientific">Nematostella vectensis</name>
    <name type="common">Starlet sea anemone</name>
    <dbReference type="NCBI Taxonomy" id="45351"/>
    <lineage>
        <taxon>Eukaryota</taxon>
        <taxon>Metazoa</taxon>
        <taxon>Cnidaria</taxon>
        <taxon>Anthozoa</taxon>
        <taxon>Hexacorallia</taxon>
        <taxon>Actiniaria</taxon>
        <taxon>Edwardsiidae</taxon>
        <taxon>Nematostella</taxon>
    </lineage>
</organism>
<dbReference type="Proteomes" id="UP000001593">
    <property type="component" value="Unassembled WGS sequence"/>
</dbReference>
<evidence type="ECO:0008006" key="3">
    <source>
        <dbReference type="Google" id="ProtNLM"/>
    </source>
</evidence>
<dbReference type="Gene3D" id="3.30.70.260">
    <property type="match status" value="1"/>
</dbReference>